<evidence type="ECO:0000259" key="5">
    <source>
        <dbReference type="Pfam" id="PF00759"/>
    </source>
</evidence>
<dbReference type="GO" id="GO:0008810">
    <property type="term" value="F:cellulase activity"/>
    <property type="evidence" value="ECO:0007669"/>
    <property type="project" value="InterPro"/>
</dbReference>
<keyword evidence="2" id="KW-0119">Carbohydrate metabolism</keyword>
<dbReference type="GO" id="GO:0000272">
    <property type="term" value="P:polysaccharide catabolic process"/>
    <property type="evidence" value="ECO:0007669"/>
    <property type="project" value="UniProtKB-KW"/>
</dbReference>
<evidence type="ECO:0000256" key="2">
    <source>
        <dbReference type="ARBA" id="ARBA00023277"/>
    </source>
</evidence>
<keyword evidence="3" id="KW-0624">Polysaccharide degradation</keyword>
<dbReference type="Gene3D" id="2.60.40.10">
    <property type="entry name" value="Immunoglobulins"/>
    <property type="match status" value="1"/>
</dbReference>
<feature type="region of interest" description="Disordered" evidence="4">
    <location>
        <begin position="253"/>
        <end position="273"/>
    </location>
</feature>
<organism evidence="7 8">
    <name type="scientific">Leptolyngbya boryana NIES-2135</name>
    <dbReference type="NCBI Taxonomy" id="1973484"/>
    <lineage>
        <taxon>Bacteria</taxon>
        <taxon>Bacillati</taxon>
        <taxon>Cyanobacteriota</taxon>
        <taxon>Cyanophyceae</taxon>
        <taxon>Leptolyngbyales</taxon>
        <taxon>Leptolyngbyaceae</taxon>
        <taxon>Leptolyngbya group</taxon>
        <taxon>Leptolyngbya</taxon>
    </lineage>
</organism>
<keyword evidence="8" id="KW-1185">Reference proteome</keyword>
<dbReference type="PROSITE" id="PS51257">
    <property type="entry name" value="PROKAR_LIPOPROTEIN"/>
    <property type="match status" value="1"/>
</dbReference>
<dbReference type="InterPro" id="IPR004197">
    <property type="entry name" value="Cellulase_Ig-like"/>
</dbReference>
<dbReference type="CDD" id="cd02850">
    <property type="entry name" value="E_set_Cellulase_N"/>
    <property type="match status" value="1"/>
</dbReference>
<dbReference type="Pfam" id="PF02927">
    <property type="entry name" value="CelD_N"/>
    <property type="match status" value="1"/>
</dbReference>
<evidence type="ECO:0000313" key="7">
    <source>
        <dbReference type="EMBL" id="BAY54436.1"/>
    </source>
</evidence>
<evidence type="ECO:0000256" key="1">
    <source>
        <dbReference type="ARBA" id="ARBA00007072"/>
    </source>
</evidence>
<proteinExistence type="inferred from homology"/>
<keyword evidence="7" id="KW-0378">Hydrolase</keyword>
<dbReference type="AlphaFoldDB" id="A0A1Z4JCI3"/>
<dbReference type="InterPro" id="IPR012341">
    <property type="entry name" value="6hp_glycosidase-like_sf"/>
</dbReference>
<dbReference type="InterPro" id="IPR013783">
    <property type="entry name" value="Ig-like_fold"/>
</dbReference>
<dbReference type="InterPro" id="IPR008928">
    <property type="entry name" value="6-hairpin_glycosidase_sf"/>
</dbReference>
<dbReference type="EMBL" id="AP018203">
    <property type="protein sequence ID" value="BAY54436.1"/>
    <property type="molecule type" value="Genomic_DNA"/>
</dbReference>
<reference evidence="7 8" key="1">
    <citation type="submission" date="2017-06" db="EMBL/GenBank/DDBJ databases">
        <title>Genome sequencing of cyanobaciteial culture collection at National Institute for Environmental Studies (NIES).</title>
        <authorList>
            <person name="Hirose Y."/>
            <person name="Shimura Y."/>
            <person name="Fujisawa T."/>
            <person name="Nakamura Y."/>
            <person name="Kawachi M."/>
        </authorList>
    </citation>
    <scope>NUCLEOTIDE SEQUENCE [LARGE SCALE GENOMIC DNA]</scope>
    <source>
        <strain evidence="7 8">NIES-2135</strain>
    </source>
</reference>
<accession>A0A1Z4JCI3</accession>
<dbReference type="Gene3D" id="1.50.10.10">
    <property type="match status" value="1"/>
</dbReference>
<dbReference type="SUPFAM" id="SSF81296">
    <property type="entry name" value="E set domains"/>
    <property type="match status" value="1"/>
</dbReference>
<gene>
    <name evidence="7" type="ORF">NIES2135_12530</name>
</gene>
<evidence type="ECO:0000256" key="3">
    <source>
        <dbReference type="ARBA" id="ARBA00023326"/>
    </source>
</evidence>
<feature type="domain" description="Glycoside hydrolase family 9" evidence="5">
    <location>
        <begin position="313"/>
        <end position="701"/>
    </location>
</feature>
<sequence length="789" mass="88537">MKLQSLIPLGLGLALTGCNVSGVDAGNRPQIKVNQAYLVKPDLLAIRIETGKIIHAQQTPYKPQAGDRIEQPRPVDEDWVIRNGKAIGSLVGKQRNILYPFDQFVPSPFDSQWADRMTSYRITSQEDSTYSANLNPTAVYRKSKPTDMARVGQWKFEFPMLHTMYLKLPSALKAGKTYQINFPGSSVETVSFKFEPNRTRSEAVHVSHVGFTPKETAKVAFLSTWLGNGGRLEYGAGLPFAVIDEQTNRKAFTGKTQLSRTSQENEDPRSRNYTNTNVYMMDFTALQTPGKYRVCVEAIGCSGSFEIRPDVWKNAFSTSARGLYHQRSGIALTAPYTQWTRPRAFHPQDGTVVYQSKTPISQVDQGIGTAEYPKALAAGETKQTVPDAWGGYFDAGDWDRRIQHVEVSRHMLELAELFPNYFDRVSLNIPESKDRLPDVVNEALWTIDFFRRLQTPDGGIRGGIQSQRDPRLGEGSWQESYKIYAYAPDAWSSYLYAGVAARAAHWLKSRDAQLAKTYQESALRAMAYAERVSSGTSMPKPVRDSRNLAALELYQLTGSGSWHQIFLQTTVFKDPAQDVIVWDEHDQRDAAFLYARMPRELVDATVQKNANNALVRDADTALAVGEQTAFKWSKEMPMHPIGWGNGLGAPKAVSLVRAHYLSQNPKYLRSSVLATQFSLGANPDNMSYTTGVGYRTPRNPLLIDQRVRGIEPPPGITVYGPYDPVFYSKTWTIDLFKDVLFPAPMDWPATESYFDIFLFPMATEFTVMQSISPTAYLWGYLAAHTARND</sequence>
<evidence type="ECO:0000256" key="4">
    <source>
        <dbReference type="SAM" id="MobiDB-lite"/>
    </source>
</evidence>
<dbReference type="SUPFAM" id="SSF48208">
    <property type="entry name" value="Six-hairpin glycosidases"/>
    <property type="match status" value="1"/>
</dbReference>
<evidence type="ECO:0000313" key="8">
    <source>
        <dbReference type="Proteomes" id="UP000217895"/>
    </source>
</evidence>
<name>A0A1Z4JCI3_LEPBY</name>
<dbReference type="InterPro" id="IPR014756">
    <property type="entry name" value="Ig_E-set"/>
</dbReference>
<feature type="domain" description="Cellulase Ig-like" evidence="6">
    <location>
        <begin position="201"/>
        <end position="298"/>
    </location>
</feature>
<comment type="similarity">
    <text evidence="1">Belongs to the glycosyl hydrolase 9 (cellulase E) family.</text>
</comment>
<dbReference type="Pfam" id="PF00759">
    <property type="entry name" value="Glyco_hydro_9"/>
    <property type="match status" value="1"/>
</dbReference>
<evidence type="ECO:0000259" key="6">
    <source>
        <dbReference type="Pfam" id="PF02927"/>
    </source>
</evidence>
<dbReference type="Proteomes" id="UP000217895">
    <property type="component" value="Chromosome"/>
</dbReference>
<protein>
    <submittedName>
        <fullName evidence="7">Putative glycoside hydrolase</fullName>
    </submittedName>
</protein>
<dbReference type="InterPro" id="IPR001701">
    <property type="entry name" value="Glyco_hydro_9"/>
</dbReference>